<sequence>ASAYCFMRKSRKWRGKFDKKTQECIFVGY</sequence>
<proteinExistence type="predicted"/>
<organism evidence="1 2">
    <name type="scientific">Melipona quadrifasciata</name>
    <dbReference type="NCBI Taxonomy" id="166423"/>
    <lineage>
        <taxon>Eukaryota</taxon>
        <taxon>Metazoa</taxon>
        <taxon>Ecdysozoa</taxon>
        <taxon>Arthropoda</taxon>
        <taxon>Hexapoda</taxon>
        <taxon>Insecta</taxon>
        <taxon>Pterygota</taxon>
        <taxon>Neoptera</taxon>
        <taxon>Endopterygota</taxon>
        <taxon>Hymenoptera</taxon>
        <taxon>Apocrita</taxon>
        <taxon>Aculeata</taxon>
        <taxon>Apoidea</taxon>
        <taxon>Anthophila</taxon>
        <taxon>Apidae</taxon>
        <taxon>Melipona</taxon>
    </lineage>
</organism>
<name>A0A0M9A0N5_9HYME</name>
<gene>
    <name evidence="1" type="ORF">WN51_12624</name>
</gene>
<protein>
    <submittedName>
        <fullName evidence="1">Uncharacterized protein</fullName>
    </submittedName>
</protein>
<evidence type="ECO:0000313" key="1">
    <source>
        <dbReference type="EMBL" id="KOX74940.1"/>
    </source>
</evidence>
<dbReference type="Proteomes" id="UP000053105">
    <property type="component" value="Unassembled WGS sequence"/>
</dbReference>
<keyword evidence="2" id="KW-1185">Reference proteome</keyword>
<accession>A0A0M9A0N5</accession>
<dbReference type="AlphaFoldDB" id="A0A0M9A0N5"/>
<evidence type="ECO:0000313" key="2">
    <source>
        <dbReference type="Proteomes" id="UP000053105"/>
    </source>
</evidence>
<dbReference type="EMBL" id="KQ435775">
    <property type="protein sequence ID" value="KOX74940.1"/>
    <property type="molecule type" value="Genomic_DNA"/>
</dbReference>
<feature type="non-terminal residue" evidence="1">
    <location>
        <position position="1"/>
    </location>
</feature>
<reference evidence="1 2" key="1">
    <citation type="submission" date="2015-07" db="EMBL/GenBank/DDBJ databases">
        <title>The genome of Melipona quadrifasciata.</title>
        <authorList>
            <person name="Pan H."/>
            <person name="Kapheim K."/>
        </authorList>
    </citation>
    <scope>NUCLEOTIDE SEQUENCE [LARGE SCALE GENOMIC DNA]</scope>
    <source>
        <strain evidence="1">0111107301</strain>
        <tissue evidence="1">Whole body</tissue>
    </source>
</reference>